<dbReference type="InterPro" id="IPR006860">
    <property type="entry name" value="FecR"/>
</dbReference>
<dbReference type="FunFam" id="2.60.120.1440:FF:000001">
    <property type="entry name" value="Putative anti-sigma factor"/>
    <property type="match status" value="1"/>
</dbReference>
<sequence>MERMDINNKKLVDDPFLLASWIAKSMAGELSDEELQLLDEWRMTSARNHQLYDRIVSRERREAKRRHFTAFDKVSGWQGYSKKLKETEKKVNRWRVFLRYAAILLIPLSATVYGVLRSGEETVSLADLNAITPGGTRAELVLPSGEVVDLVAKSGVISRGENTVINNEGKTLSYKSIGNQAPMDSLRYNEVIVPKGGEYQLVLSDGTLVYLNSMTKIRFPERFSEKCREVEVCGEAFFEVAENKRVPFVVKTDAYEITVLGTKFNVTAYADEQVATTTLVEGAVSISGKCIGEAKALRPNEQFVLDRVSGSVEIKNVDVNYYTAWKDGMFRFRDVRLEEIMHVVERWYDMTVVYEDESVRDLHFGFNMSRLETIEPLLNIFELNGKIKITKEGKVLKIKRGR</sequence>
<evidence type="ECO:0000259" key="3">
    <source>
        <dbReference type="Pfam" id="PF16344"/>
    </source>
</evidence>
<organism evidence="5 6">
    <name type="scientific">Butyricimonas virosa</name>
    <dbReference type="NCBI Taxonomy" id="544645"/>
    <lineage>
        <taxon>Bacteria</taxon>
        <taxon>Pseudomonadati</taxon>
        <taxon>Bacteroidota</taxon>
        <taxon>Bacteroidia</taxon>
        <taxon>Bacteroidales</taxon>
        <taxon>Odoribacteraceae</taxon>
        <taxon>Butyricimonas</taxon>
    </lineage>
</organism>
<dbReference type="Proteomes" id="UP000286038">
    <property type="component" value="Unassembled WGS sequence"/>
</dbReference>
<dbReference type="InterPro" id="IPR012373">
    <property type="entry name" value="Ferrdict_sens_TM"/>
</dbReference>
<gene>
    <name evidence="5" type="ORF">DWZ68_11430</name>
    <name evidence="4" type="ORF">DXA50_09100</name>
</gene>
<comment type="caution">
    <text evidence="5">The sequence shown here is derived from an EMBL/GenBank/DDBJ whole genome shotgun (WGS) entry which is preliminary data.</text>
</comment>
<dbReference type="Gene3D" id="2.60.120.1440">
    <property type="match status" value="1"/>
</dbReference>
<keyword evidence="1" id="KW-0812">Transmembrane</keyword>
<evidence type="ECO:0000313" key="4">
    <source>
        <dbReference type="EMBL" id="RGY17961.1"/>
    </source>
</evidence>
<evidence type="ECO:0000313" key="7">
    <source>
        <dbReference type="Proteomes" id="UP000286063"/>
    </source>
</evidence>
<dbReference type="Pfam" id="PF04773">
    <property type="entry name" value="FecR"/>
    <property type="match status" value="1"/>
</dbReference>
<dbReference type="PANTHER" id="PTHR30273:SF2">
    <property type="entry name" value="PROTEIN FECR"/>
    <property type="match status" value="1"/>
</dbReference>
<evidence type="ECO:0000313" key="6">
    <source>
        <dbReference type="Proteomes" id="UP000286038"/>
    </source>
</evidence>
<dbReference type="EMBL" id="QSCR01000013">
    <property type="protein sequence ID" value="RGY17961.1"/>
    <property type="molecule type" value="Genomic_DNA"/>
</dbReference>
<evidence type="ECO:0000259" key="2">
    <source>
        <dbReference type="Pfam" id="PF04773"/>
    </source>
</evidence>
<feature type="domain" description="Protein FecR C-terminal" evidence="3">
    <location>
        <begin position="330"/>
        <end position="396"/>
    </location>
</feature>
<accession>A0A415QGU3</accession>
<dbReference type="EMBL" id="QRPV01000013">
    <property type="protein sequence ID" value="RHM42274.1"/>
    <property type="molecule type" value="Genomic_DNA"/>
</dbReference>
<evidence type="ECO:0000256" key="1">
    <source>
        <dbReference type="SAM" id="Phobius"/>
    </source>
</evidence>
<evidence type="ECO:0000313" key="5">
    <source>
        <dbReference type="EMBL" id="RHM42274.1"/>
    </source>
</evidence>
<dbReference type="PANTHER" id="PTHR30273">
    <property type="entry name" value="PERIPLASMIC SIGNAL SENSOR AND SIGMA FACTOR ACTIVATOR FECR-RELATED"/>
    <property type="match status" value="1"/>
</dbReference>
<proteinExistence type="predicted"/>
<name>A0A415QGU3_9BACT</name>
<keyword evidence="1" id="KW-0472">Membrane</keyword>
<keyword evidence="1" id="KW-1133">Transmembrane helix</keyword>
<dbReference type="InterPro" id="IPR032508">
    <property type="entry name" value="FecR_C"/>
</dbReference>
<feature type="domain" description="FecR protein" evidence="2">
    <location>
        <begin position="192"/>
        <end position="284"/>
    </location>
</feature>
<dbReference type="Gene3D" id="3.55.50.30">
    <property type="match status" value="1"/>
</dbReference>
<reference evidence="6 7" key="1">
    <citation type="submission" date="2018-08" db="EMBL/GenBank/DDBJ databases">
        <title>A genome reference for cultivated species of the human gut microbiota.</title>
        <authorList>
            <person name="Zou Y."/>
            <person name="Xue W."/>
            <person name="Luo G."/>
        </authorList>
    </citation>
    <scope>NUCLEOTIDE SEQUENCE [LARGE SCALE GENOMIC DNA]</scope>
    <source>
        <strain evidence="5 6">AF34-33</strain>
        <strain evidence="4 7">OF02-7</strain>
    </source>
</reference>
<dbReference type="RefSeq" id="WP_027200546.1">
    <property type="nucleotide sequence ID" value="NZ_QSSO01000011.1"/>
</dbReference>
<dbReference type="OrthoDB" id="1098890at2"/>
<feature type="transmembrane region" description="Helical" evidence="1">
    <location>
        <begin position="97"/>
        <end position="116"/>
    </location>
</feature>
<dbReference type="Proteomes" id="UP000286063">
    <property type="component" value="Unassembled WGS sequence"/>
</dbReference>
<protein>
    <submittedName>
        <fullName evidence="5">FecR family protein</fullName>
    </submittedName>
</protein>
<dbReference type="GO" id="GO:0016989">
    <property type="term" value="F:sigma factor antagonist activity"/>
    <property type="evidence" value="ECO:0007669"/>
    <property type="project" value="TreeGrafter"/>
</dbReference>
<dbReference type="AlphaFoldDB" id="A0A415QGU3"/>
<dbReference type="Pfam" id="PF16344">
    <property type="entry name" value="FecR_C"/>
    <property type="match status" value="1"/>
</dbReference>